<keyword evidence="1" id="KW-1133">Transmembrane helix</keyword>
<dbReference type="KEGG" id="fal:FRAAL1554"/>
<evidence type="ECO:0008006" key="4">
    <source>
        <dbReference type="Google" id="ProtNLM"/>
    </source>
</evidence>
<evidence type="ECO:0000313" key="3">
    <source>
        <dbReference type="Proteomes" id="UP000000657"/>
    </source>
</evidence>
<feature type="transmembrane region" description="Helical" evidence="1">
    <location>
        <begin position="29"/>
        <end position="49"/>
    </location>
</feature>
<dbReference type="Proteomes" id="UP000000657">
    <property type="component" value="Chromosome"/>
</dbReference>
<sequence length="651" mass="71580">MRPPPTGLRNSPHDVSPAWWRRGRAGTGLTAVLDWLPVLVCVGLLINGVRLRGRLRRLETVPASGRPVDPSHEFLVADGVQLTDSGRRAASYHASRDKLDVLDLVPADLTVERALDLARMVDTRTYRTDRCVPGRGAFQALLVRSEILDRAGITRRDGFDPVELVDITERLKTFASGSTDLAVLPGLRAAREDAAMRVRVQQRAYRFTRRNQLFPFVPQLATAIGVHVNRPWGLAATALFWFQPFFVCAGRVPLSPRDLIRSPIVRILSGLLFVIDSVRAGRAQAARAAEAKAAGLPADPVKHAAKQRTAASRASYGRDVRAGLARFLRRARADCPWCGSVELATRLDSPDMFLRKPGRFRLDGCRRCGHVFLNPGLSPAGREFYDRDRYDGLRTGIAEQALAVIARDRRGQAAAVRPFTVPRTWLDVGSRYGHFPNAAREVWPATVFDGVDTFAGLDEGLRRGWLDHAHHGRLPDVVEAVAGRYDVISMFGYLERADDPSAELDAVAKALPPGGHMLCELANPECHQARWLGRFWAGWAVPERAHLIPVDNLLAALEDRGLRPVLVRFAASRGLGDLSAALLLVVAAIAPRPMPWLRQAAGPAHLVAWGAMMAVVSPLLITARLLDRLARRYVHGAGFAGTYLVIARKEV</sequence>
<organism evidence="2 3">
    <name type="scientific">Frankia alni (strain DSM 45986 / CECT 9034 / ACN14a)</name>
    <dbReference type="NCBI Taxonomy" id="326424"/>
    <lineage>
        <taxon>Bacteria</taxon>
        <taxon>Bacillati</taxon>
        <taxon>Actinomycetota</taxon>
        <taxon>Actinomycetes</taxon>
        <taxon>Frankiales</taxon>
        <taxon>Frankiaceae</taxon>
        <taxon>Frankia</taxon>
    </lineage>
</organism>
<dbReference type="InterPro" id="IPR029063">
    <property type="entry name" value="SAM-dependent_MTases_sf"/>
</dbReference>
<dbReference type="eggNOG" id="COG2227">
    <property type="taxonomic scope" value="Bacteria"/>
</dbReference>
<dbReference type="STRING" id="326424.FRAAL1554"/>
<keyword evidence="1" id="KW-0472">Membrane</keyword>
<keyword evidence="3" id="KW-1185">Reference proteome</keyword>
<evidence type="ECO:0000313" key="2">
    <source>
        <dbReference type="EMBL" id="CAJ60210.1"/>
    </source>
</evidence>
<gene>
    <name evidence="2" type="ordered locus">FRAAL1554</name>
</gene>
<feature type="transmembrane region" description="Helical" evidence="1">
    <location>
        <begin position="575"/>
        <end position="594"/>
    </location>
</feature>
<feature type="transmembrane region" description="Helical" evidence="1">
    <location>
        <begin position="606"/>
        <end position="626"/>
    </location>
</feature>
<dbReference type="Gene3D" id="3.40.50.150">
    <property type="entry name" value="Vaccinia Virus protein VP39"/>
    <property type="match status" value="1"/>
</dbReference>
<dbReference type="EMBL" id="CT573213">
    <property type="protein sequence ID" value="CAJ60210.1"/>
    <property type="molecule type" value="Genomic_DNA"/>
</dbReference>
<dbReference type="AlphaFoldDB" id="Q0RQG5"/>
<evidence type="ECO:0000256" key="1">
    <source>
        <dbReference type="SAM" id="Phobius"/>
    </source>
</evidence>
<dbReference type="HOGENOM" id="CLU_425596_0_0_11"/>
<keyword evidence="1" id="KW-0812">Transmembrane</keyword>
<proteinExistence type="predicted"/>
<protein>
    <recommendedName>
        <fullName evidence="4">Methyltransferase type 12</fullName>
    </recommendedName>
</protein>
<reference evidence="2 3" key="1">
    <citation type="journal article" date="2007" name="Genome Res.">
        <title>Genome characteristics of facultatively symbiotic Frankia sp. strains reflect host range and host plant biogeography.</title>
        <authorList>
            <person name="Normand P."/>
            <person name="Lapierre P."/>
            <person name="Tisa L.S."/>
            <person name="Gogarten J.P."/>
            <person name="Alloisio N."/>
            <person name="Bagnarol E."/>
            <person name="Bassi C.A."/>
            <person name="Berry A.M."/>
            <person name="Bickhart D.M."/>
            <person name="Choisne N."/>
            <person name="Couloux A."/>
            <person name="Cournoyer B."/>
            <person name="Cruveiller S."/>
            <person name="Daubin V."/>
            <person name="Demange N."/>
            <person name="Francino M.P."/>
            <person name="Goltsman E."/>
            <person name="Huang Y."/>
            <person name="Kopp O.R."/>
            <person name="Labarre L."/>
            <person name="Lapidus A."/>
            <person name="Lavire C."/>
            <person name="Marechal J."/>
            <person name="Martinez M."/>
            <person name="Mastronunzio J.E."/>
            <person name="Mullin B.C."/>
            <person name="Niemann J."/>
            <person name="Pujic P."/>
            <person name="Rawnsley T."/>
            <person name="Rouy Z."/>
            <person name="Schenowitz C."/>
            <person name="Sellstedt A."/>
            <person name="Tavares F."/>
            <person name="Tomkins J.P."/>
            <person name="Vallenet D."/>
            <person name="Valverde C."/>
            <person name="Wall L.G."/>
            <person name="Wang Y."/>
            <person name="Medigue C."/>
            <person name="Benson D.R."/>
        </authorList>
    </citation>
    <scope>NUCLEOTIDE SEQUENCE [LARGE SCALE GENOMIC DNA]</scope>
    <source>
        <strain evidence="3">DSM 45986 / CECT 9034 / ACN14a</strain>
    </source>
</reference>
<dbReference type="SUPFAM" id="SSF53335">
    <property type="entry name" value="S-adenosyl-L-methionine-dependent methyltransferases"/>
    <property type="match status" value="1"/>
</dbReference>
<accession>Q0RQG5</accession>
<dbReference type="Pfam" id="PF13489">
    <property type="entry name" value="Methyltransf_23"/>
    <property type="match status" value="1"/>
</dbReference>
<name>Q0RQG5_FRAAA</name>